<name>A0A5B6WIX0_9ROSI</name>
<sequence>MEAERSENNLAELIDAKLQLNFEVDKDESYWEQRARHRDTEMTEKLHSKVTGHRWKRDRGVAWNGRNC</sequence>
<proteinExistence type="predicted"/>
<reference evidence="2" key="1">
    <citation type="journal article" date="2019" name="Plant Biotechnol. J.">
        <title>Genome sequencing of the Australian wild diploid species Gossypium australe highlights disease resistance and delayed gland morphogenesis.</title>
        <authorList>
            <person name="Cai Y."/>
            <person name="Cai X."/>
            <person name="Wang Q."/>
            <person name="Wang P."/>
            <person name="Zhang Y."/>
            <person name="Cai C."/>
            <person name="Xu Y."/>
            <person name="Wang K."/>
            <person name="Zhou Z."/>
            <person name="Wang C."/>
            <person name="Geng S."/>
            <person name="Li B."/>
            <person name="Dong Q."/>
            <person name="Hou Y."/>
            <person name="Wang H."/>
            <person name="Ai P."/>
            <person name="Liu Z."/>
            <person name="Yi F."/>
            <person name="Sun M."/>
            <person name="An G."/>
            <person name="Cheng J."/>
            <person name="Zhang Y."/>
            <person name="Shi Q."/>
            <person name="Xie Y."/>
            <person name="Shi X."/>
            <person name="Chang Y."/>
            <person name="Huang F."/>
            <person name="Chen Y."/>
            <person name="Hong S."/>
            <person name="Mi L."/>
            <person name="Sun Q."/>
            <person name="Zhang L."/>
            <person name="Zhou B."/>
            <person name="Peng R."/>
            <person name="Zhang X."/>
            <person name="Liu F."/>
        </authorList>
    </citation>
    <scope>NUCLEOTIDE SEQUENCE [LARGE SCALE GENOMIC DNA]</scope>
    <source>
        <strain evidence="2">cv. PA1801</strain>
    </source>
</reference>
<organism evidence="1 2">
    <name type="scientific">Gossypium australe</name>
    <dbReference type="NCBI Taxonomy" id="47621"/>
    <lineage>
        <taxon>Eukaryota</taxon>
        <taxon>Viridiplantae</taxon>
        <taxon>Streptophyta</taxon>
        <taxon>Embryophyta</taxon>
        <taxon>Tracheophyta</taxon>
        <taxon>Spermatophyta</taxon>
        <taxon>Magnoliopsida</taxon>
        <taxon>eudicotyledons</taxon>
        <taxon>Gunneridae</taxon>
        <taxon>Pentapetalae</taxon>
        <taxon>rosids</taxon>
        <taxon>malvids</taxon>
        <taxon>Malvales</taxon>
        <taxon>Malvaceae</taxon>
        <taxon>Malvoideae</taxon>
        <taxon>Gossypium</taxon>
    </lineage>
</organism>
<protein>
    <submittedName>
        <fullName evidence="1">Uncharacterized protein</fullName>
    </submittedName>
</protein>
<comment type="caution">
    <text evidence="1">The sequence shown here is derived from an EMBL/GenBank/DDBJ whole genome shotgun (WGS) entry which is preliminary data.</text>
</comment>
<dbReference type="Proteomes" id="UP000325315">
    <property type="component" value="Unassembled WGS sequence"/>
</dbReference>
<gene>
    <name evidence="1" type="ORF">EPI10_021734</name>
</gene>
<accession>A0A5B6WIX0</accession>
<dbReference type="EMBL" id="SMMG02000003">
    <property type="protein sequence ID" value="KAA3481363.1"/>
    <property type="molecule type" value="Genomic_DNA"/>
</dbReference>
<evidence type="ECO:0000313" key="1">
    <source>
        <dbReference type="EMBL" id="KAA3481363.1"/>
    </source>
</evidence>
<keyword evidence="2" id="KW-1185">Reference proteome</keyword>
<evidence type="ECO:0000313" key="2">
    <source>
        <dbReference type="Proteomes" id="UP000325315"/>
    </source>
</evidence>
<dbReference type="AlphaFoldDB" id="A0A5B6WIX0"/>